<dbReference type="InterPro" id="IPR026960">
    <property type="entry name" value="RVT-Znf"/>
</dbReference>
<keyword evidence="1" id="KW-0472">Membrane</keyword>
<evidence type="ECO:0000313" key="3">
    <source>
        <dbReference type="Proteomes" id="UP000504610"/>
    </source>
</evidence>
<protein>
    <submittedName>
        <fullName evidence="4">Uncharacterized protein LOC108838100</fullName>
    </submittedName>
</protein>
<evidence type="ECO:0000259" key="2">
    <source>
        <dbReference type="Pfam" id="PF13966"/>
    </source>
</evidence>
<feature type="transmembrane region" description="Helical" evidence="1">
    <location>
        <begin position="205"/>
        <end position="223"/>
    </location>
</feature>
<dbReference type="KEGG" id="rsz:108838100"/>
<feature type="domain" description="Reverse transcriptase zinc-binding" evidence="2">
    <location>
        <begin position="95"/>
        <end position="175"/>
    </location>
</feature>
<keyword evidence="1" id="KW-1133">Transmembrane helix</keyword>
<dbReference type="RefSeq" id="XP_018466577.1">
    <property type="nucleotide sequence ID" value="XM_018611075.1"/>
</dbReference>
<dbReference type="OrthoDB" id="1938625at2759"/>
<dbReference type="AlphaFoldDB" id="A0A6J0M2L6"/>
<organism evidence="3 4">
    <name type="scientific">Raphanus sativus</name>
    <name type="common">Radish</name>
    <name type="synonym">Raphanus raphanistrum var. sativus</name>
    <dbReference type="NCBI Taxonomy" id="3726"/>
    <lineage>
        <taxon>Eukaryota</taxon>
        <taxon>Viridiplantae</taxon>
        <taxon>Streptophyta</taxon>
        <taxon>Embryophyta</taxon>
        <taxon>Tracheophyta</taxon>
        <taxon>Spermatophyta</taxon>
        <taxon>Magnoliopsida</taxon>
        <taxon>eudicotyledons</taxon>
        <taxon>Gunneridae</taxon>
        <taxon>Pentapetalae</taxon>
        <taxon>rosids</taxon>
        <taxon>malvids</taxon>
        <taxon>Brassicales</taxon>
        <taxon>Brassicaceae</taxon>
        <taxon>Brassiceae</taxon>
        <taxon>Raphanus</taxon>
    </lineage>
</organism>
<evidence type="ECO:0000256" key="1">
    <source>
        <dbReference type="SAM" id="Phobius"/>
    </source>
</evidence>
<reference evidence="4" key="1">
    <citation type="submission" date="2025-08" db="UniProtKB">
        <authorList>
            <consortium name="RefSeq"/>
        </authorList>
    </citation>
    <scope>IDENTIFICATION</scope>
    <source>
        <tissue evidence="4">Leaf</tissue>
    </source>
</reference>
<dbReference type="GeneID" id="108838100"/>
<name>A0A6J0M2L6_RAPSA</name>
<sequence length="276" mass="32585">MAIICQNKVDVSHLGAKADSLRLLVRTGTQKLGIRRDMIICDVLKDDEWRFRRCRDRHIQSLVAYLQAFQLKLADGRDEVLWKRDNGNYGTTFVSWETWNQIRHQKEKFSWSKIVWFSQGVPRFALITWLAIRVRLSTGHRSIRWGQPQHCLFCGEPAETRDYIYFACPYTFTLWLKMAGNLVGIDPDPDWTTTLSRLSTRSYDLLTYILLRLVVQVTIYYIWRERNDRKHLTSNKTVDQLAKLINKTVRNRITCTKYSTNPKLHGLMTRWFAAHV</sequence>
<keyword evidence="1" id="KW-0812">Transmembrane</keyword>
<proteinExistence type="predicted"/>
<dbReference type="Pfam" id="PF13966">
    <property type="entry name" value="zf-RVT"/>
    <property type="match status" value="1"/>
</dbReference>
<keyword evidence="3" id="KW-1185">Reference proteome</keyword>
<gene>
    <name evidence="4" type="primary">LOC108838100</name>
</gene>
<evidence type="ECO:0000313" key="4">
    <source>
        <dbReference type="RefSeq" id="XP_018466577.1"/>
    </source>
</evidence>
<dbReference type="Proteomes" id="UP000504610">
    <property type="component" value="Unplaced"/>
</dbReference>
<accession>A0A6J0M2L6</accession>